<dbReference type="AlphaFoldDB" id="A0A3B0U6L0"/>
<name>A0A3B0U6L0_9ZZZZ</name>
<evidence type="ECO:0000313" key="5">
    <source>
        <dbReference type="EMBL" id="VAW26535.1"/>
    </source>
</evidence>
<dbReference type="EC" id="3.5.1.54" evidence="5"/>
<evidence type="ECO:0000259" key="4">
    <source>
        <dbReference type="SMART" id="SM00797"/>
    </source>
</evidence>
<dbReference type="PANTHER" id="PTHR43309:SF5">
    <property type="entry name" value="5-OXOPROLINASE SUBUNIT C"/>
    <property type="match status" value="1"/>
</dbReference>
<dbReference type="InterPro" id="IPR003778">
    <property type="entry name" value="CT_A_B"/>
</dbReference>
<dbReference type="GO" id="GO:0005524">
    <property type="term" value="F:ATP binding"/>
    <property type="evidence" value="ECO:0007669"/>
    <property type="project" value="UniProtKB-KW"/>
</dbReference>
<keyword evidence="2 5" id="KW-0378">Hydrolase</keyword>
<protein>
    <submittedName>
        <fullName evidence="5">Allophanate hydrolase 2 subunit 2</fullName>
        <ecNumber evidence="5">3.5.1.54</ecNumber>
    </submittedName>
</protein>
<dbReference type="EMBL" id="UOER01000608">
    <property type="protein sequence ID" value="VAW26535.1"/>
    <property type="molecule type" value="Genomic_DNA"/>
</dbReference>
<gene>
    <name evidence="5" type="ORF">MNBD_BACTEROID04-818</name>
</gene>
<evidence type="ECO:0000256" key="3">
    <source>
        <dbReference type="ARBA" id="ARBA00022840"/>
    </source>
</evidence>
<sequence length="281" mass="31164">MLKILQSGLHTSIQDIGRFGYRNIGVPTSGTMDAISANFANALLNNNKNDAVLEITMYGPKLAFTVPTVITITGAEMSAKLNNISIANYKKYSIKNGDILSFGELTKGLRCYLAVKGGFKTAKVLKSRSFYNGITLKDTLKKQDTILYNSYVGNENSSNSAIKNTTLFFETNVLEVYKGPDFNLFTLEEQQKIYSNKYTISNLINRMGYRIKETVIKHHKSILTSPVLPGTVQLTPSGQLIILMKDAQTTGGYPRIFQLTEKSIAILAQKKEGDIFSFLLV</sequence>
<keyword evidence="3" id="KW-0067">ATP-binding</keyword>
<dbReference type="InterPro" id="IPR029000">
    <property type="entry name" value="Cyclophilin-like_dom_sf"/>
</dbReference>
<accession>A0A3B0U6L0</accession>
<dbReference type="PANTHER" id="PTHR43309">
    <property type="entry name" value="5-OXOPROLINASE SUBUNIT C"/>
    <property type="match status" value="1"/>
</dbReference>
<keyword evidence="1" id="KW-0547">Nucleotide-binding</keyword>
<dbReference type="Gene3D" id="2.40.100.10">
    <property type="entry name" value="Cyclophilin-like"/>
    <property type="match status" value="1"/>
</dbReference>
<dbReference type="Pfam" id="PF02626">
    <property type="entry name" value="CT_A_B"/>
    <property type="match status" value="1"/>
</dbReference>
<organism evidence="5">
    <name type="scientific">hydrothermal vent metagenome</name>
    <dbReference type="NCBI Taxonomy" id="652676"/>
    <lineage>
        <taxon>unclassified sequences</taxon>
        <taxon>metagenomes</taxon>
        <taxon>ecological metagenomes</taxon>
    </lineage>
</organism>
<dbReference type="GO" id="GO:0004039">
    <property type="term" value="F:allophanate hydrolase activity"/>
    <property type="evidence" value="ECO:0007669"/>
    <property type="project" value="UniProtKB-EC"/>
</dbReference>
<evidence type="ECO:0000256" key="1">
    <source>
        <dbReference type="ARBA" id="ARBA00022741"/>
    </source>
</evidence>
<proteinExistence type="predicted"/>
<reference evidence="5" key="1">
    <citation type="submission" date="2018-06" db="EMBL/GenBank/DDBJ databases">
        <authorList>
            <person name="Zhirakovskaya E."/>
        </authorList>
    </citation>
    <scope>NUCLEOTIDE SEQUENCE</scope>
</reference>
<dbReference type="InterPro" id="IPR052708">
    <property type="entry name" value="PxpC"/>
</dbReference>
<dbReference type="SMART" id="SM00797">
    <property type="entry name" value="AHS2"/>
    <property type="match status" value="1"/>
</dbReference>
<evidence type="ECO:0000256" key="2">
    <source>
        <dbReference type="ARBA" id="ARBA00022801"/>
    </source>
</evidence>
<feature type="domain" description="Carboxyltransferase" evidence="4">
    <location>
        <begin position="23"/>
        <end position="281"/>
    </location>
</feature>